<dbReference type="PANTHER" id="PTHR46401:SF2">
    <property type="entry name" value="GLYCOSYLTRANSFERASE WBBK-RELATED"/>
    <property type="match status" value="1"/>
</dbReference>
<evidence type="ECO:0000256" key="2">
    <source>
        <dbReference type="SAM" id="Phobius"/>
    </source>
</evidence>
<name>A0ABX7BUH3_9HYPH</name>
<dbReference type="SUPFAM" id="SSF53756">
    <property type="entry name" value="UDP-Glycosyltransferase/glycogen phosphorylase"/>
    <property type="match status" value="1"/>
</dbReference>
<reference evidence="4 5" key="1">
    <citation type="submission" date="2021-01" db="EMBL/GenBank/DDBJ databases">
        <title>Genome seq and assembly of Devosia sp. G19.</title>
        <authorList>
            <person name="Chhetri G."/>
        </authorList>
    </citation>
    <scope>NUCLEOTIDE SEQUENCE [LARGE SCALE GENOMIC DNA]</scope>
    <source>
        <strain evidence="4 5">G19</strain>
    </source>
</reference>
<dbReference type="Proteomes" id="UP000595460">
    <property type="component" value="Chromosome"/>
</dbReference>
<proteinExistence type="predicted"/>
<protein>
    <submittedName>
        <fullName evidence="4">Glycosyltransferase family 4 protein</fullName>
    </submittedName>
</protein>
<dbReference type="EMBL" id="CP068047">
    <property type="protein sequence ID" value="QQR35436.1"/>
    <property type="molecule type" value="Genomic_DNA"/>
</dbReference>
<dbReference type="CDD" id="cd03801">
    <property type="entry name" value="GT4_PimA-like"/>
    <property type="match status" value="1"/>
</dbReference>
<dbReference type="Gene3D" id="3.40.50.2000">
    <property type="entry name" value="Glycogen Phosphorylase B"/>
    <property type="match status" value="2"/>
</dbReference>
<keyword evidence="1" id="KW-0808">Transferase</keyword>
<keyword evidence="2" id="KW-0472">Membrane</keyword>
<gene>
    <name evidence="4" type="ORF">JI749_13885</name>
</gene>
<keyword evidence="5" id="KW-1185">Reference proteome</keyword>
<dbReference type="InterPro" id="IPR028098">
    <property type="entry name" value="Glyco_trans_4-like_N"/>
</dbReference>
<feature type="domain" description="Glycosyltransferase subfamily 4-like N-terminal" evidence="3">
    <location>
        <begin position="12"/>
        <end position="183"/>
    </location>
</feature>
<feature type="transmembrane region" description="Helical" evidence="2">
    <location>
        <begin position="101"/>
        <end position="123"/>
    </location>
</feature>
<dbReference type="PANTHER" id="PTHR46401">
    <property type="entry name" value="GLYCOSYLTRANSFERASE WBBK-RELATED"/>
    <property type="match status" value="1"/>
</dbReference>
<evidence type="ECO:0000313" key="5">
    <source>
        <dbReference type="Proteomes" id="UP000595460"/>
    </source>
</evidence>
<keyword evidence="2" id="KW-1133">Transmembrane helix</keyword>
<evidence type="ECO:0000259" key="3">
    <source>
        <dbReference type="Pfam" id="PF13439"/>
    </source>
</evidence>
<organism evidence="4 5">
    <name type="scientific">Devosia oryziradicis</name>
    <dbReference type="NCBI Taxonomy" id="2801335"/>
    <lineage>
        <taxon>Bacteria</taxon>
        <taxon>Pseudomonadati</taxon>
        <taxon>Pseudomonadota</taxon>
        <taxon>Alphaproteobacteria</taxon>
        <taxon>Hyphomicrobiales</taxon>
        <taxon>Devosiaceae</taxon>
        <taxon>Devosia</taxon>
    </lineage>
</organism>
<dbReference type="RefSeq" id="WP_201655046.1">
    <property type="nucleotide sequence ID" value="NZ_CP068047.1"/>
</dbReference>
<dbReference type="Pfam" id="PF13692">
    <property type="entry name" value="Glyco_trans_1_4"/>
    <property type="match status" value="1"/>
</dbReference>
<dbReference type="Pfam" id="PF13439">
    <property type="entry name" value="Glyco_transf_4"/>
    <property type="match status" value="1"/>
</dbReference>
<accession>A0ABX7BUH3</accession>
<keyword evidence="2" id="KW-0812">Transmembrane</keyword>
<sequence>MKACYYTTAWRGGEGWYAFALAQALAEAGVDLCFIAAPVQPADREANHPNIDRRRLLAGTGGRGSTAYRAIMNLYRVVHSTAVLLWARLTARTFLVTHPAWLLVTFIQFCLLRLVGARIVYIVHDAKPHAWSFPDRFRRLEEWLLLQTYRMSAHLIVLTKTAKNDLINHFNIAPDKIDVVPHGAFPSGDPGPIPGSGKLLVFGMLRRNKRIKETIEAVLSLGDDLPDLKLIVAGSPHADDRVYWDECAALVASRPERFITEIGFVEEARVGELFAMSDAILLPYEEFSSQSGVAVLASLARRPIMSTGVGGIGELIEHGLACQRVSIPVTAHSIADAFRQFYARPMDEWRNHADAGSAALGHYLSWSRIAEEIKQVAAGAG</sequence>
<evidence type="ECO:0000256" key="1">
    <source>
        <dbReference type="ARBA" id="ARBA00022679"/>
    </source>
</evidence>
<evidence type="ECO:0000313" key="4">
    <source>
        <dbReference type="EMBL" id="QQR35436.1"/>
    </source>
</evidence>